<protein>
    <submittedName>
        <fullName evidence="1">SCAN domain-containing protein 3</fullName>
    </submittedName>
</protein>
<name>A0A0C2JKH5_THEKT</name>
<evidence type="ECO:0000313" key="2">
    <source>
        <dbReference type="Proteomes" id="UP000031668"/>
    </source>
</evidence>
<dbReference type="PANTHER" id="PTHR45913:SF19">
    <property type="entry name" value="LOW QUALITY PROTEIN: ZINC FINGER BED DOMAIN-CONTAINING PROTEIN 5-LIKE"/>
    <property type="match status" value="1"/>
</dbReference>
<comment type="caution">
    <text evidence="1">The sequence shown here is derived from an EMBL/GenBank/DDBJ whole genome shotgun (WGS) entry which is preliminary data.</text>
</comment>
<reference evidence="1 2" key="1">
    <citation type="journal article" date="2014" name="Genome Biol. Evol.">
        <title>The genome of the myxosporean Thelohanellus kitauei shows adaptations to nutrient acquisition within its fish host.</title>
        <authorList>
            <person name="Yang Y."/>
            <person name="Xiong J."/>
            <person name="Zhou Z."/>
            <person name="Huo F."/>
            <person name="Miao W."/>
            <person name="Ran C."/>
            <person name="Liu Y."/>
            <person name="Zhang J."/>
            <person name="Feng J."/>
            <person name="Wang M."/>
            <person name="Wang M."/>
            <person name="Wang L."/>
            <person name="Yao B."/>
        </authorList>
    </citation>
    <scope>NUCLEOTIDE SEQUENCE [LARGE SCALE GENOMIC DNA]</scope>
    <source>
        <strain evidence="1">Wuqing</strain>
    </source>
</reference>
<dbReference type="OMA" id="HYIRICL"/>
<proteinExistence type="predicted"/>
<dbReference type="EMBL" id="JWZT01002253">
    <property type="protein sequence ID" value="KII69898.1"/>
    <property type="molecule type" value="Genomic_DNA"/>
</dbReference>
<accession>A0A0C2JKH5</accession>
<dbReference type="Proteomes" id="UP000031668">
    <property type="component" value="Unassembled WGS sequence"/>
</dbReference>
<sequence>MSEDVLCQLIARLQHSKFAIQLDESIDTANDSQLFVYVRYIWKGHLQRLLGYFNHYFGHEDVSEFDCIRNPFECELIHLTSREQKQLTELSSDRTLRLQFNRLPLMSLWLECFQEYSLLSDKAINVLLPFSTTYLGETGFSAVTAIKTKYRSRLDIEHYIRICLPHIPPRLDKLCCAKQAQSSH</sequence>
<keyword evidence="2" id="KW-1185">Reference proteome</keyword>
<organism evidence="1 2">
    <name type="scientific">Thelohanellus kitauei</name>
    <name type="common">Myxosporean</name>
    <dbReference type="NCBI Taxonomy" id="669202"/>
    <lineage>
        <taxon>Eukaryota</taxon>
        <taxon>Metazoa</taxon>
        <taxon>Cnidaria</taxon>
        <taxon>Myxozoa</taxon>
        <taxon>Myxosporea</taxon>
        <taxon>Bivalvulida</taxon>
        <taxon>Platysporina</taxon>
        <taxon>Myxobolidae</taxon>
        <taxon>Thelohanellus</taxon>
    </lineage>
</organism>
<dbReference type="OrthoDB" id="8900048at2759"/>
<gene>
    <name evidence="1" type="ORF">RF11_15678</name>
</gene>
<dbReference type="PANTHER" id="PTHR45913">
    <property type="entry name" value="EPM2A-INTERACTING PROTEIN 1"/>
    <property type="match status" value="1"/>
</dbReference>
<evidence type="ECO:0000313" key="1">
    <source>
        <dbReference type="EMBL" id="KII69898.1"/>
    </source>
</evidence>
<dbReference type="AlphaFoldDB" id="A0A0C2JKH5"/>